<dbReference type="Pfam" id="PF11720">
    <property type="entry name" value="Inhibitor_I78"/>
    <property type="match status" value="1"/>
</dbReference>
<keyword evidence="2" id="KW-1185">Reference proteome</keyword>
<proteinExistence type="predicted"/>
<gene>
    <name evidence="1" type="ORF">SAMN05444340_10930</name>
</gene>
<dbReference type="AlphaFoldDB" id="A0A1H3KAV1"/>
<organism evidence="1 2">
    <name type="scientific">Citreimonas salinaria</name>
    <dbReference type="NCBI Taxonomy" id="321339"/>
    <lineage>
        <taxon>Bacteria</taxon>
        <taxon>Pseudomonadati</taxon>
        <taxon>Pseudomonadota</taxon>
        <taxon>Alphaproteobacteria</taxon>
        <taxon>Rhodobacterales</taxon>
        <taxon>Roseobacteraceae</taxon>
        <taxon>Citreimonas</taxon>
    </lineage>
</organism>
<protein>
    <submittedName>
        <fullName evidence="1">Peptidase inhibitor I78 family protein</fullName>
    </submittedName>
</protein>
<name>A0A1H3KAV1_9RHOB</name>
<dbReference type="Proteomes" id="UP000199286">
    <property type="component" value="Unassembled WGS sequence"/>
</dbReference>
<reference evidence="1 2" key="1">
    <citation type="submission" date="2016-10" db="EMBL/GenBank/DDBJ databases">
        <authorList>
            <person name="de Groot N.N."/>
        </authorList>
    </citation>
    <scope>NUCLEOTIDE SEQUENCE [LARGE SCALE GENOMIC DNA]</scope>
    <source>
        <strain evidence="1 2">DSM 26880</strain>
    </source>
</reference>
<dbReference type="InterPro" id="IPR021719">
    <property type="entry name" value="Prot_inh_I78"/>
</dbReference>
<evidence type="ECO:0000313" key="1">
    <source>
        <dbReference type="EMBL" id="SDY49322.1"/>
    </source>
</evidence>
<evidence type="ECO:0000313" key="2">
    <source>
        <dbReference type="Proteomes" id="UP000199286"/>
    </source>
</evidence>
<dbReference type="Gene3D" id="3.30.10.10">
    <property type="entry name" value="Trypsin Inhibitor V, subunit A"/>
    <property type="match status" value="1"/>
</dbReference>
<dbReference type="EMBL" id="FNPF01000009">
    <property type="protein sequence ID" value="SDY49322.1"/>
    <property type="molecule type" value="Genomic_DNA"/>
</dbReference>
<dbReference type="RefSeq" id="WP_245710862.1">
    <property type="nucleotide sequence ID" value="NZ_FNPF01000009.1"/>
</dbReference>
<accession>A0A1H3KAV1</accession>
<sequence length="98" mass="10327">MATMYDDGPARRMPRGLCVGLGAGAALVLAGCSLQGGANSCGAERLNGYVGRPVESLPELSGVTRVIGPDMMVTQDYWPTRLNVDVNEAGRITRVWCG</sequence>